<protein>
    <submittedName>
        <fullName evidence="4">NAD dependent epimerase/dehydratase family protein</fullName>
    </submittedName>
</protein>
<dbReference type="STRING" id="1349767.GJA_944"/>
<evidence type="ECO:0000313" key="4">
    <source>
        <dbReference type="EMBL" id="CDG81600.1"/>
    </source>
</evidence>
<dbReference type="CDD" id="cd05232">
    <property type="entry name" value="UDP_G4E_4_SDR_e"/>
    <property type="match status" value="1"/>
</dbReference>
<dbReference type="InterPro" id="IPR036291">
    <property type="entry name" value="NAD(P)-bd_dom_sf"/>
</dbReference>
<dbReference type="Proteomes" id="UP000027604">
    <property type="component" value="Chromosome I"/>
</dbReference>
<dbReference type="Gene3D" id="3.40.50.720">
    <property type="entry name" value="NAD(P)-binding Rossmann-like Domain"/>
    <property type="match status" value="1"/>
</dbReference>
<comment type="pathway">
    <text evidence="1">Bacterial outer membrane biogenesis; LPS O-antigen biosynthesis.</text>
</comment>
<dbReference type="PATRIC" id="fig|1349767.4.peg.2680"/>
<dbReference type="eggNOG" id="COG0451">
    <property type="taxonomic scope" value="Bacteria"/>
</dbReference>
<dbReference type="AlphaFoldDB" id="W0V1W3"/>
<dbReference type="SUPFAM" id="SSF51735">
    <property type="entry name" value="NAD(P)-binding Rossmann-fold domains"/>
    <property type="match status" value="1"/>
</dbReference>
<dbReference type="Pfam" id="PF01370">
    <property type="entry name" value="Epimerase"/>
    <property type="match status" value="1"/>
</dbReference>
<keyword evidence="5" id="KW-1185">Reference proteome</keyword>
<name>W0V1W3_9BURK</name>
<proteinExistence type="inferred from homology"/>
<dbReference type="InterPro" id="IPR001509">
    <property type="entry name" value="Epimerase_deHydtase"/>
</dbReference>
<dbReference type="EMBL" id="HG322949">
    <property type="protein sequence ID" value="CDG81600.1"/>
    <property type="molecule type" value="Genomic_DNA"/>
</dbReference>
<dbReference type="PANTHER" id="PTHR43000">
    <property type="entry name" value="DTDP-D-GLUCOSE 4,6-DEHYDRATASE-RELATED"/>
    <property type="match status" value="1"/>
</dbReference>
<evidence type="ECO:0000256" key="1">
    <source>
        <dbReference type="ARBA" id="ARBA00005125"/>
    </source>
</evidence>
<reference evidence="4 5" key="1">
    <citation type="journal article" date="2015" name="Genome Announc.">
        <title>Genome Sequence of Mushroom Soft-Rot Pathogen Janthinobacterium agaricidamnosum.</title>
        <authorList>
            <person name="Graupner K."/>
            <person name="Lackner G."/>
            <person name="Hertweck C."/>
        </authorList>
    </citation>
    <scope>NUCLEOTIDE SEQUENCE [LARGE SCALE GENOMIC DNA]</scope>
    <source>
        <strain evidence="5">NBRC 102515 / DSM 9628</strain>
    </source>
</reference>
<dbReference type="KEGG" id="jag:GJA_944"/>
<accession>W0V1W3</accession>
<gene>
    <name evidence="4" type="ORF">GJA_944</name>
</gene>
<evidence type="ECO:0000256" key="2">
    <source>
        <dbReference type="ARBA" id="ARBA00007637"/>
    </source>
</evidence>
<feature type="domain" description="NAD-dependent epimerase/dehydratase" evidence="3">
    <location>
        <begin position="5"/>
        <end position="223"/>
    </location>
</feature>
<dbReference type="HOGENOM" id="CLU_007383_6_1_4"/>
<evidence type="ECO:0000259" key="3">
    <source>
        <dbReference type="Pfam" id="PF01370"/>
    </source>
</evidence>
<organism evidence="4 5">
    <name type="scientific">Janthinobacterium agaricidamnosum NBRC 102515 = DSM 9628</name>
    <dbReference type="NCBI Taxonomy" id="1349767"/>
    <lineage>
        <taxon>Bacteria</taxon>
        <taxon>Pseudomonadati</taxon>
        <taxon>Pseudomonadota</taxon>
        <taxon>Betaproteobacteria</taxon>
        <taxon>Burkholderiales</taxon>
        <taxon>Oxalobacteraceae</taxon>
        <taxon>Janthinobacterium</taxon>
    </lineage>
</organism>
<sequence>MPDKILVTGASGFVGSALCDRLDVLGVPFAGAMRQRSALPSRVQIGDMNAQTDWSTALQDCDVVVHLAARVHVMEDKSSDPLAAFRAVNVDATLNLARQAVRSGIRRFVYVSSIKVNGEQTHAKAFTSVDMPAPSDPYGISKLEAEQALSMLAQQTGLQLVIVRPPLVYGPGVRANFLKLMQLLKRGIPLPLGAIHNRRSMVALDNLIDLLIACCRHPRAAGQTFLVSDDRDLSMTDLLRMLSGAMGKSALLFALPAGLLSGCAALLGKSAAASRLLGSLQVDLEHTKSTLDWKPPVSVENAIQKTVDYFLSHS</sequence>
<evidence type="ECO:0000313" key="5">
    <source>
        <dbReference type="Proteomes" id="UP000027604"/>
    </source>
</evidence>
<comment type="similarity">
    <text evidence="2">Belongs to the NAD(P)-dependent epimerase/dehydratase family.</text>
</comment>